<name>A0A179H705_PURLI</name>
<dbReference type="EMBL" id="LSBH01000006">
    <property type="protein sequence ID" value="OAQ77286.1"/>
    <property type="molecule type" value="Genomic_DNA"/>
</dbReference>
<comment type="caution">
    <text evidence="3">The sequence shown here is derived from an EMBL/GenBank/DDBJ whole genome shotgun (WGS) entry which is preliminary data.</text>
</comment>
<reference evidence="3 4" key="1">
    <citation type="submission" date="2016-02" db="EMBL/GenBank/DDBJ databases">
        <title>Biosynthesis of antibiotic leucinostatins and their inhibition on Phytophthora in bio-control Purpureocillium lilacinum.</title>
        <authorList>
            <person name="Wang G."/>
            <person name="Liu Z."/>
            <person name="Lin R."/>
            <person name="Li E."/>
            <person name="Mao Z."/>
            <person name="Ling J."/>
            <person name="Yin W."/>
            <person name="Xie B."/>
        </authorList>
    </citation>
    <scope>NUCLEOTIDE SEQUENCE [LARGE SCALE GENOMIC DNA]</scope>
    <source>
        <strain evidence="2">PLBJ-1</strain>
        <strain evidence="3">PLFJ-1</strain>
    </source>
</reference>
<dbReference type="AlphaFoldDB" id="A0A179H705"/>
<evidence type="ECO:0000256" key="1">
    <source>
        <dbReference type="SAM" id="MobiDB-lite"/>
    </source>
</evidence>
<feature type="compositionally biased region" description="Low complexity" evidence="1">
    <location>
        <begin position="27"/>
        <end position="47"/>
    </location>
</feature>
<dbReference type="EMBL" id="LSBI01000007">
    <property type="protein sequence ID" value="OAQ85702.1"/>
    <property type="molecule type" value="Genomic_DNA"/>
</dbReference>
<evidence type="ECO:0000313" key="4">
    <source>
        <dbReference type="Proteomes" id="UP000078340"/>
    </source>
</evidence>
<sequence length="135" mass="15739">MPTRTAQTLFRGPGGPARQTEPPMTKRAPYPRRQAPRPARQASTCRPPRCRPDPMMRMKRTLLRRRTHGLSSVLFDGRGGPFLPVPRRSICSQHIGQHRPGVVVDRRVPTLSYSRQRRRWVSTWIWERRERARGP</sequence>
<organism evidence="3 4">
    <name type="scientific">Purpureocillium lilacinum</name>
    <name type="common">Paecilomyces lilacinus</name>
    <dbReference type="NCBI Taxonomy" id="33203"/>
    <lineage>
        <taxon>Eukaryota</taxon>
        <taxon>Fungi</taxon>
        <taxon>Dikarya</taxon>
        <taxon>Ascomycota</taxon>
        <taxon>Pezizomycotina</taxon>
        <taxon>Sordariomycetes</taxon>
        <taxon>Hypocreomycetidae</taxon>
        <taxon>Hypocreales</taxon>
        <taxon>Ophiocordycipitaceae</taxon>
        <taxon>Purpureocillium</taxon>
    </lineage>
</organism>
<evidence type="ECO:0000313" key="2">
    <source>
        <dbReference type="EMBL" id="OAQ77286.1"/>
    </source>
</evidence>
<evidence type="ECO:0000313" key="3">
    <source>
        <dbReference type="EMBL" id="OAQ85702.1"/>
    </source>
</evidence>
<feature type="region of interest" description="Disordered" evidence="1">
    <location>
        <begin position="1"/>
        <end position="55"/>
    </location>
</feature>
<dbReference type="Proteomes" id="UP000078340">
    <property type="component" value="Unassembled WGS sequence"/>
</dbReference>
<accession>A0A179H705</accession>
<dbReference type="Proteomes" id="UP000078240">
    <property type="component" value="Unassembled WGS sequence"/>
</dbReference>
<gene>
    <name evidence="2" type="ORF">VFPBJ_07758</name>
    <name evidence="3" type="ORF">VFPFJ_08091</name>
</gene>
<proteinExistence type="predicted"/>
<protein>
    <submittedName>
        <fullName evidence="3">Uncharacterized protein</fullName>
    </submittedName>
</protein>